<proteinExistence type="inferred from homology"/>
<evidence type="ECO:0000256" key="2">
    <source>
        <dbReference type="ARBA" id="ARBA00022741"/>
    </source>
</evidence>
<dbReference type="GO" id="GO:0008047">
    <property type="term" value="F:enzyme activator activity"/>
    <property type="evidence" value="ECO:0007669"/>
    <property type="project" value="TreeGrafter"/>
</dbReference>
<gene>
    <name evidence="5" type="ORF">HF295_01865</name>
</gene>
<dbReference type="Pfam" id="PF00004">
    <property type="entry name" value="AAA"/>
    <property type="match status" value="1"/>
</dbReference>
<dbReference type="GO" id="GO:0006261">
    <property type="term" value="P:DNA-templated DNA replication"/>
    <property type="evidence" value="ECO:0007669"/>
    <property type="project" value="TreeGrafter"/>
</dbReference>
<evidence type="ECO:0000313" key="6">
    <source>
        <dbReference type="Proteomes" id="UP000512167"/>
    </source>
</evidence>
<dbReference type="CDD" id="cd00009">
    <property type="entry name" value="AAA"/>
    <property type="match status" value="1"/>
</dbReference>
<comment type="similarity">
    <text evidence="1">Belongs to the AAA ATPase family. RarA/MGS1/WRNIP1 subfamily.</text>
</comment>
<dbReference type="Proteomes" id="UP000512167">
    <property type="component" value="Chromosome"/>
</dbReference>
<dbReference type="SUPFAM" id="SSF52540">
    <property type="entry name" value="P-loop containing nucleoside triphosphate hydrolases"/>
    <property type="match status" value="1"/>
</dbReference>
<evidence type="ECO:0000256" key="3">
    <source>
        <dbReference type="ARBA" id="ARBA00022840"/>
    </source>
</evidence>
<dbReference type="Gene3D" id="1.20.272.10">
    <property type="match status" value="1"/>
</dbReference>
<dbReference type="GO" id="GO:0017116">
    <property type="term" value="F:single-stranded DNA helicase activity"/>
    <property type="evidence" value="ECO:0007669"/>
    <property type="project" value="TreeGrafter"/>
</dbReference>
<dbReference type="InterPro" id="IPR021886">
    <property type="entry name" value="MgsA_C"/>
</dbReference>
<dbReference type="GO" id="GO:0005524">
    <property type="term" value="F:ATP binding"/>
    <property type="evidence" value="ECO:0007669"/>
    <property type="project" value="UniProtKB-KW"/>
</dbReference>
<dbReference type="PANTHER" id="PTHR13779:SF7">
    <property type="entry name" value="ATPASE WRNIP1"/>
    <property type="match status" value="1"/>
</dbReference>
<dbReference type="Pfam" id="PF16193">
    <property type="entry name" value="AAA_assoc_2"/>
    <property type="match status" value="1"/>
</dbReference>
<dbReference type="Gene3D" id="3.40.50.300">
    <property type="entry name" value="P-loop containing nucleotide triphosphate hydrolases"/>
    <property type="match status" value="1"/>
</dbReference>
<organism evidence="5 6">
    <name type="scientific">Hujiaoplasma nucleasis</name>
    <dbReference type="NCBI Taxonomy" id="2725268"/>
    <lineage>
        <taxon>Bacteria</taxon>
        <taxon>Bacillati</taxon>
        <taxon>Mycoplasmatota</taxon>
        <taxon>Mollicutes</taxon>
        <taxon>Candidatus Izemoplasmatales</taxon>
        <taxon>Hujiaoplasmataceae</taxon>
        <taxon>Hujiaoplasma</taxon>
    </lineage>
</organism>
<reference evidence="5 6" key="1">
    <citation type="submission" date="2020-04" db="EMBL/GenBank/DDBJ databases">
        <authorList>
            <person name="Zheng R.K."/>
            <person name="Sun C.M."/>
        </authorList>
    </citation>
    <scope>NUCLEOTIDE SEQUENCE [LARGE SCALE GENOMIC DNA]</scope>
    <source>
        <strain evidence="6">zrk29</strain>
    </source>
</reference>
<evidence type="ECO:0000313" key="5">
    <source>
        <dbReference type="EMBL" id="QLY39674.1"/>
    </source>
</evidence>
<protein>
    <submittedName>
        <fullName evidence="5">Replication-associated recombination protein A</fullName>
    </submittedName>
</protein>
<dbReference type="InterPro" id="IPR008921">
    <property type="entry name" value="DNA_pol3_clamp-load_cplx_C"/>
</dbReference>
<dbReference type="EMBL" id="CP051151">
    <property type="protein sequence ID" value="QLY39674.1"/>
    <property type="molecule type" value="Genomic_DNA"/>
</dbReference>
<dbReference type="AlphaFoldDB" id="A0A7L6N594"/>
<keyword evidence="3" id="KW-0067">ATP-binding</keyword>
<dbReference type="GO" id="GO:0016887">
    <property type="term" value="F:ATP hydrolysis activity"/>
    <property type="evidence" value="ECO:0007669"/>
    <property type="project" value="InterPro"/>
</dbReference>
<dbReference type="SUPFAM" id="SSF48019">
    <property type="entry name" value="post-AAA+ oligomerization domain-like"/>
    <property type="match status" value="1"/>
</dbReference>
<sequence length="406" mass="45737">MSQPLADRLRPTTFEGVIGNEKLKILLENLISKDQLSSLILYGPTGVGKTTIARIIASYYPLNHFNFNASTDNKHSLRDIIDAAKNYNHTILFIDEIHRMNRDIQDYLLPYVEKGNIIMIGLTTENPYISVNPAIRSRVSIYKLTKPSTEEIEKYLKNLDLSDLYPNSTIDEDVFKKIAVAANNEVRSGINMLELVLNASTSLHIDLIELEKYLPQAQISAFKTGDDYYDVLSAFHKSVRGSDVNAALYYLARLIQANDLKSLVRRIKAIVYEDIGLANPMMGVKVNAACEIAESIGFPEAVNALSAIVIDMCISPKSNAAHLAINEALQDVSSGKTYPVPSHLINNPTYDNAKDYKYAHDYPNHIVKQDYLPKELQGKTYYKPQTHTKIEKAYAEEYEKNEKIIK</sequence>
<dbReference type="GO" id="GO:0003677">
    <property type="term" value="F:DNA binding"/>
    <property type="evidence" value="ECO:0007669"/>
    <property type="project" value="InterPro"/>
</dbReference>
<feature type="domain" description="AAA+ ATPase" evidence="4">
    <location>
        <begin position="35"/>
        <end position="147"/>
    </location>
</feature>
<dbReference type="SMART" id="SM00382">
    <property type="entry name" value="AAA"/>
    <property type="match status" value="1"/>
</dbReference>
<dbReference type="InterPro" id="IPR051314">
    <property type="entry name" value="AAA_ATPase_RarA/MGS1/WRNIP1"/>
</dbReference>
<keyword evidence="6" id="KW-1185">Reference proteome</keyword>
<dbReference type="RefSeq" id="WP_312032152.1">
    <property type="nucleotide sequence ID" value="NZ_CP051151.1"/>
</dbReference>
<dbReference type="InterPro" id="IPR032423">
    <property type="entry name" value="AAA_assoc_2"/>
</dbReference>
<dbReference type="KEGG" id="tbk:HF295_01865"/>
<dbReference type="InterPro" id="IPR003593">
    <property type="entry name" value="AAA+_ATPase"/>
</dbReference>
<accession>A0A7L6N594</accession>
<evidence type="ECO:0000256" key="1">
    <source>
        <dbReference type="ARBA" id="ARBA00008959"/>
    </source>
</evidence>
<keyword evidence="2" id="KW-0547">Nucleotide-binding</keyword>
<dbReference type="InterPro" id="IPR003959">
    <property type="entry name" value="ATPase_AAA_core"/>
</dbReference>
<dbReference type="Gene3D" id="1.10.3710.10">
    <property type="entry name" value="DNA polymerase III clamp loader subunits, C-terminal domain"/>
    <property type="match status" value="1"/>
</dbReference>
<dbReference type="GO" id="GO:0000731">
    <property type="term" value="P:DNA synthesis involved in DNA repair"/>
    <property type="evidence" value="ECO:0007669"/>
    <property type="project" value="TreeGrafter"/>
</dbReference>
<name>A0A7L6N594_9MOLU</name>
<dbReference type="InterPro" id="IPR027417">
    <property type="entry name" value="P-loop_NTPase"/>
</dbReference>
<evidence type="ECO:0000259" key="4">
    <source>
        <dbReference type="SMART" id="SM00382"/>
    </source>
</evidence>
<dbReference type="Pfam" id="PF12002">
    <property type="entry name" value="MgsA_C"/>
    <property type="match status" value="1"/>
</dbReference>
<dbReference type="PANTHER" id="PTHR13779">
    <property type="entry name" value="WERNER HELICASE-INTERACTING PROTEIN 1 FAMILY MEMBER"/>
    <property type="match status" value="1"/>
</dbReference>